<dbReference type="PROSITE" id="PS50231">
    <property type="entry name" value="RICIN_B_LECTIN"/>
    <property type="match status" value="1"/>
</dbReference>
<organism evidence="2 3">
    <name type="scientific">Actinokineospora bangkokensis</name>
    <dbReference type="NCBI Taxonomy" id="1193682"/>
    <lineage>
        <taxon>Bacteria</taxon>
        <taxon>Bacillati</taxon>
        <taxon>Actinomycetota</taxon>
        <taxon>Actinomycetes</taxon>
        <taxon>Pseudonocardiales</taxon>
        <taxon>Pseudonocardiaceae</taxon>
        <taxon>Actinokineospora</taxon>
    </lineage>
</organism>
<dbReference type="SUPFAM" id="SSF50370">
    <property type="entry name" value="Ricin B-like lectins"/>
    <property type="match status" value="1"/>
</dbReference>
<dbReference type="Gene3D" id="2.80.10.50">
    <property type="match status" value="1"/>
</dbReference>
<dbReference type="CDD" id="cd00161">
    <property type="entry name" value="beta-trefoil_Ricin-like"/>
    <property type="match status" value="1"/>
</dbReference>
<dbReference type="SMART" id="SM00458">
    <property type="entry name" value="RICIN"/>
    <property type="match status" value="1"/>
</dbReference>
<dbReference type="InterPro" id="IPR035992">
    <property type="entry name" value="Ricin_B-like_lectins"/>
</dbReference>
<evidence type="ECO:0000259" key="1">
    <source>
        <dbReference type="SMART" id="SM00458"/>
    </source>
</evidence>
<evidence type="ECO:0000313" key="3">
    <source>
        <dbReference type="Proteomes" id="UP000186040"/>
    </source>
</evidence>
<dbReference type="RefSeq" id="WP_075973360.1">
    <property type="nucleotide sequence ID" value="NZ_MKQR01000006.1"/>
</dbReference>
<dbReference type="OrthoDB" id="3373658at2"/>
<gene>
    <name evidence="2" type="ORF">BJP25_09160</name>
</gene>
<dbReference type="EMBL" id="MKQR01000006">
    <property type="protein sequence ID" value="OLR94794.1"/>
    <property type="molecule type" value="Genomic_DNA"/>
</dbReference>
<evidence type="ECO:0000313" key="2">
    <source>
        <dbReference type="EMBL" id="OLR94794.1"/>
    </source>
</evidence>
<dbReference type="Proteomes" id="UP000186040">
    <property type="component" value="Unassembled WGS sequence"/>
</dbReference>
<comment type="caution">
    <text evidence="2">The sequence shown here is derived from an EMBL/GenBank/DDBJ whole genome shotgun (WGS) entry which is preliminary data.</text>
</comment>
<feature type="domain" description="Ricin B lectin" evidence="1">
    <location>
        <begin position="13"/>
        <end position="148"/>
    </location>
</feature>
<dbReference type="InterPro" id="IPR000772">
    <property type="entry name" value="Ricin_B_lectin"/>
</dbReference>
<protein>
    <recommendedName>
        <fullName evidence="1">Ricin B lectin domain-containing protein</fullName>
    </recommendedName>
</protein>
<dbReference type="Pfam" id="PF00652">
    <property type="entry name" value="Ricin_B_lectin"/>
    <property type="match status" value="1"/>
</dbReference>
<name>A0A1Q9LS12_9PSEU</name>
<reference evidence="2 3" key="1">
    <citation type="submission" date="2016-10" db="EMBL/GenBank/DDBJ databases">
        <title>The Draft Genome Sequence of Actinokineospora bangkokensis 44EHWT reveals the biosynthetic pathway of antifungal compounds Thailandins with unusual extender unit butylmalonyl-CoA.</title>
        <authorList>
            <person name="Greule A."/>
            <person name="Intra B."/>
            <person name="Flemming S."/>
            <person name="Rommel M.G."/>
            <person name="Panbangred W."/>
            <person name="Bechthold A."/>
        </authorList>
    </citation>
    <scope>NUCLEOTIDE SEQUENCE [LARGE SCALE GENOMIC DNA]</scope>
    <source>
        <strain evidence="2 3">44EHW</strain>
    </source>
</reference>
<sequence>MVAATATPASAAVDYQAIQLVNSTLCIQVPGNSTADRIQLATASCGTTASQGWTFTVDSSGSWGELRNKLTGKCMDIRAASKDYDGVVQQYTCSGRDNQKFRFENTGNVLIRNKNSNMCVSAFDNAKPVALTQWGCPINYPYEVWQLIP</sequence>
<keyword evidence="3" id="KW-1185">Reference proteome</keyword>
<dbReference type="AlphaFoldDB" id="A0A1Q9LS12"/>
<dbReference type="STRING" id="1193682.BJP25_09160"/>
<proteinExistence type="predicted"/>
<accession>A0A1Q9LS12</accession>